<dbReference type="Proteomes" id="UP000289775">
    <property type="component" value="Unassembled WGS sequence"/>
</dbReference>
<keyword evidence="4" id="KW-1185">Reference proteome</keyword>
<evidence type="ECO:0000313" key="4">
    <source>
        <dbReference type="Proteomes" id="UP000289775"/>
    </source>
</evidence>
<feature type="signal peptide" evidence="1">
    <location>
        <begin position="1"/>
        <end position="18"/>
    </location>
</feature>
<proteinExistence type="predicted"/>
<dbReference type="Pfam" id="PF13568">
    <property type="entry name" value="OMP_b-brl_2"/>
    <property type="match status" value="1"/>
</dbReference>
<comment type="caution">
    <text evidence="3">The sequence shown here is derived from an EMBL/GenBank/DDBJ whole genome shotgun (WGS) entry which is preliminary data.</text>
</comment>
<dbReference type="OrthoDB" id="959017at2"/>
<evidence type="ECO:0000313" key="3">
    <source>
        <dbReference type="EMBL" id="RYJ43200.1"/>
    </source>
</evidence>
<feature type="chain" id="PRO_5019323538" evidence="1">
    <location>
        <begin position="19"/>
        <end position="240"/>
    </location>
</feature>
<keyword evidence="1" id="KW-0732">Signal</keyword>
<feature type="domain" description="Outer membrane protein beta-barrel" evidence="2">
    <location>
        <begin position="39"/>
        <end position="215"/>
    </location>
</feature>
<dbReference type="EMBL" id="JUIW01000005">
    <property type="protein sequence ID" value="RYJ43200.1"/>
    <property type="molecule type" value="Genomic_DNA"/>
</dbReference>
<dbReference type="AlphaFoldDB" id="A0A444WBK0"/>
<organism evidence="3 4">
    <name type="scientific">Flavobacterium beibuense</name>
    <dbReference type="NCBI Taxonomy" id="657326"/>
    <lineage>
        <taxon>Bacteria</taxon>
        <taxon>Pseudomonadati</taxon>
        <taxon>Bacteroidota</taxon>
        <taxon>Flavobacteriia</taxon>
        <taxon>Flavobacteriales</taxon>
        <taxon>Flavobacteriaceae</taxon>
        <taxon>Flavobacterium</taxon>
    </lineage>
</organism>
<accession>A0A444WBK0</accession>
<name>A0A444WBK0_9FLAO</name>
<protein>
    <submittedName>
        <fullName evidence="3">OMP_b-brl_2 domain containing protein</fullName>
    </submittedName>
</protein>
<dbReference type="InterPro" id="IPR025665">
    <property type="entry name" value="Beta-barrel_OMP_2"/>
</dbReference>
<evidence type="ECO:0000259" key="2">
    <source>
        <dbReference type="Pfam" id="PF13568"/>
    </source>
</evidence>
<gene>
    <name evidence="3" type="ORF">NU09_1538</name>
</gene>
<reference evidence="3 4" key="1">
    <citation type="submission" date="2014-12" db="EMBL/GenBank/DDBJ databases">
        <title>Genome sequence of Flavobacterium beibuense RSKm HC5.</title>
        <authorList>
            <person name="Kim J.F."/>
            <person name="Song J.Y."/>
            <person name="Kwak M.-J."/>
            <person name="Lee S.-W."/>
        </authorList>
    </citation>
    <scope>NUCLEOTIDE SEQUENCE [LARGE SCALE GENOMIC DNA]</scope>
    <source>
        <strain evidence="3 4">RSKm HC5</strain>
    </source>
</reference>
<dbReference type="RefSeq" id="WP_129750682.1">
    <property type="nucleotide sequence ID" value="NZ_JUIW01000005.1"/>
</dbReference>
<evidence type="ECO:0000256" key="1">
    <source>
        <dbReference type="SAM" id="SignalP"/>
    </source>
</evidence>
<sequence length="240" mass="27702">MRITCFLLLLFMAVPCVAQNTDINEAVTKTDSLTPDPFYREDQFYASISYNLVQNKVDQYSQNAFSSGFTFGFLRDMPINEARTYAVAIGLGYSYNNIKQNLFVYETQERGETTRAYEVVDEGSFDKSKQVLHYLEIPLELRWRNSTSYSHKFWRVYTGFKVSYLIGDHSYFGASGGEVRVRNNPDLNKLLCGAYVSAGWNTWNFYTYYGFTPIYKDAYTVKGEKINLSSLNIGLIFYIL</sequence>